<evidence type="ECO:0000313" key="1">
    <source>
        <dbReference type="EMBL" id="MBB3764956.1"/>
    </source>
</evidence>
<evidence type="ECO:0000313" key="2">
    <source>
        <dbReference type="Proteomes" id="UP000578569"/>
    </source>
</evidence>
<name>A0A839Z125_9SPHN</name>
<reference evidence="1 2" key="1">
    <citation type="submission" date="2020-08" db="EMBL/GenBank/DDBJ databases">
        <title>Genomic Encyclopedia of Type Strains, Phase IV (KMG-IV): sequencing the most valuable type-strain genomes for metagenomic binning, comparative biology and taxonomic classification.</title>
        <authorList>
            <person name="Goeker M."/>
        </authorList>
    </citation>
    <scope>NUCLEOTIDE SEQUENCE [LARGE SCALE GENOMIC DNA]</scope>
    <source>
        <strain evidence="1 2">DSM 24194</strain>
    </source>
</reference>
<sequence>MTRSITLFRICPTAAAMSAYRHAWKRRAMETSQP</sequence>
<gene>
    <name evidence="1" type="ORF">FHS50_002018</name>
</gene>
<keyword evidence="2" id="KW-1185">Reference proteome</keyword>
<proteinExistence type="predicted"/>
<dbReference type="EMBL" id="JACICF010000002">
    <property type="protein sequence ID" value="MBB3764956.1"/>
    <property type="molecule type" value="Genomic_DNA"/>
</dbReference>
<dbReference type="Proteomes" id="UP000578569">
    <property type="component" value="Unassembled WGS sequence"/>
</dbReference>
<accession>A0A839Z125</accession>
<protein>
    <submittedName>
        <fullName evidence="1">Uncharacterized protein</fullName>
    </submittedName>
</protein>
<dbReference type="AlphaFoldDB" id="A0A839Z125"/>
<organism evidence="1 2">
    <name type="scientific">Sphingomicrobium lutaoense</name>
    <dbReference type="NCBI Taxonomy" id="515949"/>
    <lineage>
        <taxon>Bacteria</taxon>
        <taxon>Pseudomonadati</taxon>
        <taxon>Pseudomonadota</taxon>
        <taxon>Alphaproteobacteria</taxon>
        <taxon>Sphingomonadales</taxon>
        <taxon>Sphingomonadaceae</taxon>
        <taxon>Sphingomicrobium</taxon>
    </lineage>
</organism>
<comment type="caution">
    <text evidence="1">The sequence shown here is derived from an EMBL/GenBank/DDBJ whole genome shotgun (WGS) entry which is preliminary data.</text>
</comment>